<proteinExistence type="predicted"/>
<comment type="caution">
    <text evidence="3">The sequence shown here is derived from an EMBL/GenBank/DDBJ whole genome shotgun (WGS) entry which is preliminary data.</text>
</comment>
<organism evidence="3 4">
    <name type="scientific">Durusdinium trenchii</name>
    <dbReference type="NCBI Taxonomy" id="1381693"/>
    <lineage>
        <taxon>Eukaryota</taxon>
        <taxon>Sar</taxon>
        <taxon>Alveolata</taxon>
        <taxon>Dinophyceae</taxon>
        <taxon>Suessiales</taxon>
        <taxon>Symbiodiniaceae</taxon>
        <taxon>Durusdinium</taxon>
    </lineage>
</organism>
<keyword evidence="1" id="KW-1133">Transmembrane helix</keyword>
<dbReference type="EMBL" id="CAXAMN010027694">
    <property type="protein sequence ID" value="CAK9112246.1"/>
    <property type="molecule type" value="Genomic_DNA"/>
</dbReference>
<evidence type="ECO:0000313" key="2">
    <source>
        <dbReference type="EMBL" id="CAK9112246.1"/>
    </source>
</evidence>
<dbReference type="EMBL" id="CAXAMN010027805">
    <property type="protein sequence ID" value="CAK9113103.1"/>
    <property type="molecule type" value="Genomic_DNA"/>
</dbReference>
<feature type="transmembrane region" description="Helical" evidence="1">
    <location>
        <begin position="98"/>
        <end position="117"/>
    </location>
</feature>
<accession>A0ABP0SLH8</accession>
<evidence type="ECO:0000256" key="1">
    <source>
        <dbReference type="SAM" id="Phobius"/>
    </source>
</evidence>
<evidence type="ECO:0000313" key="4">
    <source>
        <dbReference type="Proteomes" id="UP001642484"/>
    </source>
</evidence>
<protein>
    <submittedName>
        <fullName evidence="3">Uncharacterized protein</fullName>
    </submittedName>
</protein>
<name>A0ABP0SLH8_9DINO</name>
<keyword evidence="1" id="KW-0472">Membrane</keyword>
<keyword evidence="4" id="KW-1185">Reference proteome</keyword>
<gene>
    <name evidence="2" type="ORF">CCMP2556_LOCUS52054</name>
    <name evidence="3" type="ORF">CCMP2556_LOCUS52377</name>
</gene>
<dbReference type="Proteomes" id="UP001642484">
    <property type="component" value="Unassembled WGS sequence"/>
</dbReference>
<sequence length="645" mass="72524">MVSYDQLNVVSLASAEALNRRRALIEIAHQGRPEGPSYEGAEEILGVRESADGSVVDPAITSRGKKRLAAEEKRFTKRITTEGDDDVKKNKGKKGGNLLRAPVLICLGSGLGTYFPYRFLLILFFHGDVKSRAHVDRPPPDSHQSPQAALRQLLKIGAAYESPGQLASYVREKVSLPSGQEAAVELLSILPDRDRKILENFEEEMLLGPEERAAVLETGVEGLSHMDPLLANDAKRYHQFVSELYKSGLIGFTSILKAHCFLANQTLLRTPPRIRPTCARDWRLHRALEVLGDVELERDFTEIPKGWLGGGALRKSRECKTVIKVFTKEEARKRNGFVGNKAPLTEVANTSQQRRRERSWYELPLYTEADLDQALCEFVDQLLLDGEDVSFGQKLQAAVEFERPEFSRDGRLSLAGHERVETFGSTADTTAHVGILEVSHQRSLLASWLQGEALYNEATFSTYARPGEMLRVYAEDVVAPNRDFNFPVIVLGPLERGVASKVGIYDEALILDDVRAPWLGKLLIEQSKQQVKALGEDTPLWNFKAADYLKKWKDAVEKLGSRDHLLKLRMIPAIQRRGRWACDASARIYDKPGRLQQAINQYSSAWQRLADELQKNFGMYYRNGTSQLPRNLVRQLKVACEPKFS</sequence>
<keyword evidence="1" id="KW-0812">Transmembrane</keyword>
<evidence type="ECO:0000313" key="3">
    <source>
        <dbReference type="EMBL" id="CAK9113103.1"/>
    </source>
</evidence>
<reference evidence="3 4" key="1">
    <citation type="submission" date="2024-02" db="EMBL/GenBank/DDBJ databases">
        <authorList>
            <person name="Chen Y."/>
            <person name="Shah S."/>
            <person name="Dougan E. K."/>
            <person name="Thang M."/>
            <person name="Chan C."/>
        </authorList>
    </citation>
    <scope>NUCLEOTIDE SEQUENCE [LARGE SCALE GENOMIC DNA]</scope>
</reference>